<name>A0A2A9F0N9_9MICO</name>
<dbReference type="OrthoDB" id="5143859at2"/>
<dbReference type="AlphaFoldDB" id="A0A2A9F0N9"/>
<keyword evidence="2" id="KW-1185">Reference proteome</keyword>
<dbReference type="RefSeq" id="WP_098464333.1">
    <property type="nucleotide sequence ID" value="NZ_PDJJ01000001.1"/>
</dbReference>
<evidence type="ECO:0000313" key="2">
    <source>
        <dbReference type="Proteomes" id="UP000224130"/>
    </source>
</evidence>
<evidence type="ECO:0000313" key="1">
    <source>
        <dbReference type="EMBL" id="PFG44070.1"/>
    </source>
</evidence>
<gene>
    <name evidence="1" type="ORF">ATJ88_2788</name>
</gene>
<dbReference type="Proteomes" id="UP000224130">
    <property type="component" value="Unassembled WGS sequence"/>
</dbReference>
<comment type="caution">
    <text evidence="1">The sequence shown here is derived from an EMBL/GenBank/DDBJ whole genome shotgun (WGS) entry which is preliminary data.</text>
</comment>
<protein>
    <submittedName>
        <fullName evidence="1">Uncharacterized protein</fullName>
    </submittedName>
</protein>
<dbReference type="EMBL" id="PDJJ01000001">
    <property type="protein sequence ID" value="PFG44070.1"/>
    <property type="molecule type" value="Genomic_DNA"/>
</dbReference>
<proteinExistence type="predicted"/>
<organism evidence="1 2">
    <name type="scientific">Isoptericola jiangsuensis</name>
    <dbReference type="NCBI Taxonomy" id="548579"/>
    <lineage>
        <taxon>Bacteria</taxon>
        <taxon>Bacillati</taxon>
        <taxon>Actinomycetota</taxon>
        <taxon>Actinomycetes</taxon>
        <taxon>Micrococcales</taxon>
        <taxon>Promicromonosporaceae</taxon>
        <taxon>Isoptericola</taxon>
    </lineage>
</organism>
<sequence length="293" mass="31035">MTTATARSTACAVAVHLSAHRASGATVHRWCETHPGPLAGAGVAVRTSDAALREAVPGLEWRSDRGRRRLHAHLTPGSATLVSTAAVLGPAYRHTGGHLHPDARAGVAALAAALHDVPWRVHLTVGDHASTVVQAWVDAVRAGHRVPFDDFAATLDEPSWVPLVHRLVRTVGADRVVVHDATRARPDDQAAVAAVARDVLGALLGALDATAPVHDLEVPPDPARWSARQVDVALAMLPHLRSWEDRGAMRRFVDDEVDVGGGPAWPVPPALADRLAACDAADLTRLTELVEVR</sequence>
<accession>A0A2A9F0N9</accession>
<reference evidence="1 2" key="1">
    <citation type="submission" date="2017-10" db="EMBL/GenBank/DDBJ databases">
        <title>Sequencing the genomes of 1000 actinobacteria strains.</title>
        <authorList>
            <person name="Klenk H.-P."/>
        </authorList>
    </citation>
    <scope>NUCLEOTIDE SEQUENCE [LARGE SCALE GENOMIC DNA]</scope>
    <source>
        <strain evidence="1 2">DSM 21863</strain>
    </source>
</reference>